<sequence length="1966" mass="227551">MVYHGFYTMENDHSSSYHIPLVYGQTFTESEKNFILQRHRQRLEQESLKMFEGQMFQYDTRRDYRNRFQRAINYEGRYESIRIVNVTTNKFICSNYMNRLIGFDYKRHSSAHRLLCFNTNSFLVQTFQLINSTQLQFDNHPMVDELKPNLIDGDIKQAKLYRKFDTDKLFVAILKRRGTFMLETYEIEANGSVTKTSFSHEFRFGEEVIKFDILHYDINKIKFVALLMGINGQQNGGLQLVHDEDVLKLSIQKGNNLKTLRILSQGYILASNTTHWCAYRYLGDSRSEMILLYQSRSMIVDLQTMTNGNRYFVAVAAQYDQYIYRWDGRTFRGTARMSQRNNINQYRDNPAYKINTLMSSYTREDIFFYFNFLHQNSITLYGYDVNQRSFVKVNEFPSILPTNPTYEPKYGNHLQDRNFALELKMNVEGTILYLFAFETQVDEDGTRNARLIEMEKRDDDRVKIESNLANLRYNTKKLEKQETVSKTHLNLTFNFQVKFNAKVYVKRLESPDPSPPQQWFINQKRMKQESVYRSLYHLHRNIQNVIQIEKAIEHDLDHEVVYRSHDANITGMKEFVNFVNAPRIDVRQSFIEFYRGLNMKNLLSTLYRISTNQPIGGIKTMLLNLGINGNVQANFINTIRPDHLLYGNLDQDIFTNLWYQNVHVDHLSIGDSLAPNISIKKSIFINQPDNRPIVIRNRILFSELDVDHLYANSVDNHFISQLPFKVLRKDERNKQVFRVSTQMNVMNARSDIHCAELNGYKSETLFGDLIRKNGKSNFDHPVRIIGDLHVRYLSSEGRLNGIRIPDDLMDRHTEQIVHGIKKFSHVSIDNVELDRLNGISIPDDIITLSRDEMISGHLTLDQLQLNGNLQVEGLIDNVNLTHLDQRYISSLKSNYVNLTFFKPVHAKLIKIYSGLSNGINLDNIYHDSIFNHSSNVYIPSTKTISSILKCDSIRAEIINGQQLNQFIKTFDVGNFTKRVTFKNSVQFGSIDVRDTIDTIPVKAILDNIASLDGQRMIYGKKNFKELVRVDRLIVEGGINHIRPTSWMLYSAEQNITNSKSFTNAHVTHLQANQLNIVDNLNGKNVTQMLQNMIWLNGKRSLDAQIHCSNCTASHMRTTYVNGKNFTYFVQNHLSKSGEQTIRSKLNFKTAQRFGMIETRNGIYGIDLRRIHRDVITLHGHNVIRNPVLIEGNLRLLNGRLTSDNFNKINITEYDRMAVKVNQSSYESSQKVHGKITYANGFDVHANLRVNRLNDHLPEELIMTNNRNYNIKGRTHFGGKVTTSGNVRVRTLINGIDLRELNRTVLKVNDRGEVDGSINIVSKIHVNQLNVDGLVDRIPINRKSILMSNRQQNIERLVLNGPTRFATDLNVWNTINGYHQDNLNKIIRINSNQEQVFNASQTFSSISAGEIRQLRGDVHIRMINGVDVRHFESVAVHSGSNRTININQNFLQNVTIYNRKTVIGQVNRINLLNDVIRLDSIRQTITGVKTFERVQLNDDIDVIGRVNDLDLPSIQNNILYDVGQQSIPGSVRFRAPIYLNHDSQVDSLNNIKPEHLLTLDGADQHVNGQLQFKEVKVEQVDSRLVNKINFTEISEHVWYKNSNRPQTIPGTITVNAAVFDDNVNLRYHLNNVDLNVAVETAKVNLNQKIDIKGVATSIQSYTNSLYQQRSRYEHATFEINHLSPVTNDIGNLPLEVKNIHSIGSSIFIFRELLSMNLSSHIHQSFMFNGRSNVVLLVNNRIKILQLDGRRLITIYDSILPPSTKPLVFVMDQSIHVLYGVEQNRNCSISAQTYLERLHIDPYQLSVTRQVVQYFDEADIINLGHFQDLNGYDHLIFNSHQLNGNGRQIQIFKRFDYCRFELIQSIAAPTMEMIALFKFGKTNGLMEQYLCGLDRHRLTLWKQQGIRGFSQSWNIRTTIDHDMIPFQLLPYIEHSKLIIYAPTCPINLFEANLNTNLTQLKLLYDDFI</sequence>
<gene>
    <name evidence="1" type="ORF">RDWZM_009205</name>
</gene>
<name>A0A9Q0RJI4_BLOTA</name>
<dbReference type="Proteomes" id="UP001142055">
    <property type="component" value="Chromosome 3"/>
</dbReference>
<proteinExistence type="predicted"/>
<organism evidence="1 2">
    <name type="scientific">Blomia tropicalis</name>
    <name type="common">Mite</name>
    <dbReference type="NCBI Taxonomy" id="40697"/>
    <lineage>
        <taxon>Eukaryota</taxon>
        <taxon>Metazoa</taxon>
        <taxon>Ecdysozoa</taxon>
        <taxon>Arthropoda</taxon>
        <taxon>Chelicerata</taxon>
        <taxon>Arachnida</taxon>
        <taxon>Acari</taxon>
        <taxon>Acariformes</taxon>
        <taxon>Sarcoptiformes</taxon>
        <taxon>Astigmata</taxon>
        <taxon>Glycyphagoidea</taxon>
        <taxon>Echimyopodidae</taxon>
        <taxon>Blomia</taxon>
    </lineage>
</organism>
<evidence type="ECO:0000313" key="2">
    <source>
        <dbReference type="Proteomes" id="UP001142055"/>
    </source>
</evidence>
<comment type="caution">
    <text evidence="1">The sequence shown here is derived from an EMBL/GenBank/DDBJ whole genome shotgun (WGS) entry which is preliminary data.</text>
</comment>
<keyword evidence="2" id="KW-1185">Reference proteome</keyword>
<evidence type="ECO:0000313" key="1">
    <source>
        <dbReference type="EMBL" id="KAJ6218048.1"/>
    </source>
</evidence>
<dbReference type="OMA" id="HETREPK"/>
<reference evidence="1" key="1">
    <citation type="submission" date="2022-12" db="EMBL/GenBank/DDBJ databases">
        <title>Genome assemblies of Blomia tropicalis.</title>
        <authorList>
            <person name="Cui Y."/>
        </authorList>
    </citation>
    <scope>NUCLEOTIDE SEQUENCE</scope>
    <source>
        <tissue evidence="1">Adult mites</tissue>
    </source>
</reference>
<accession>A0A9Q0RJI4</accession>
<dbReference type="EMBL" id="JAPWDV010000003">
    <property type="protein sequence ID" value="KAJ6218048.1"/>
    <property type="molecule type" value="Genomic_DNA"/>
</dbReference>
<protein>
    <submittedName>
        <fullName evidence="1">Uncharacterized protein</fullName>
    </submittedName>
</protein>